<name>A0ACC1CB18_9ROSI</name>
<protein>
    <submittedName>
        <fullName evidence="1">Uncharacterized protein</fullName>
    </submittedName>
</protein>
<reference evidence="2" key="1">
    <citation type="journal article" date="2023" name="G3 (Bethesda)">
        <title>Genome assembly and association tests identify interacting loci associated with vigor, precocity, and sex in interspecific pistachio rootstocks.</title>
        <authorList>
            <person name="Palmer W."/>
            <person name="Jacygrad E."/>
            <person name="Sagayaradj S."/>
            <person name="Cavanaugh K."/>
            <person name="Han R."/>
            <person name="Bertier L."/>
            <person name="Beede B."/>
            <person name="Kafkas S."/>
            <person name="Golino D."/>
            <person name="Preece J."/>
            <person name="Michelmore R."/>
        </authorList>
    </citation>
    <scope>NUCLEOTIDE SEQUENCE [LARGE SCALE GENOMIC DNA]</scope>
</reference>
<sequence>MAAVAERPRLKKLLFNVMIQGDFVAVRVVMPLESTVADLVDAVMKQSTFSSLISPASAQTCNTYTFSNTHNTYRACKDLEAFNYHLRWNYNQDTNTLDLACQFADHEMIIYATIVLPKNMMTVNHVWQEGPIDGDSLGMHPVSGDNVRSMGTVDLLSGKVFTIGH</sequence>
<dbReference type="Proteomes" id="UP001164250">
    <property type="component" value="Chromosome 1"/>
</dbReference>
<comment type="caution">
    <text evidence="1">The sequence shown here is derived from an EMBL/GenBank/DDBJ whole genome shotgun (WGS) entry which is preliminary data.</text>
</comment>
<evidence type="ECO:0000313" key="1">
    <source>
        <dbReference type="EMBL" id="KAJ0112834.1"/>
    </source>
</evidence>
<proteinExistence type="predicted"/>
<accession>A0ACC1CB18</accession>
<keyword evidence="2" id="KW-1185">Reference proteome</keyword>
<organism evidence="1 2">
    <name type="scientific">Pistacia atlantica</name>
    <dbReference type="NCBI Taxonomy" id="434234"/>
    <lineage>
        <taxon>Eukaryota</taxon>
        <taxon>Viridiplantae</taxon>
        <taxon>Streptophyta</taxon>
        <taxon>Embryophyta</taxon>
        <taxon>Tracheophyta</taxon>
        <taxon>Spermatophyta</taxon>
        <taxon>Magnoliopsida</taxon>
        <taxon>eudicotyledons</taxon>
        <taxon>Gunneridae</taxon>
        <taxon>Pentapetalae</taxon>
        <taxon>rosids</taxon>
        <taxon>malvids</taxon>
        <taxon>Sapindales</taxon>
        <taxon>Anacardiaceae</taxon>
        <taxon>Pistacia</taxon>
    </lineage>
</organism>
<evidence type="ECO:0000313" key="2">
    <source>
        <dbReference type="Proteomes" id="UP001164250"/>
    </source>
</evidence>
<dbReference type="EMBL" id="CM047897">
    <property type="protein sequence ID" value="KAJ0112834.1"/>
    <property type="molecule type" value="Genomic_DNA"/>
</dbReference>
<gene>
    <name evidence="1" type="ORF">Patl1_02828</name>
</gene>